<evidence type="ECO:0000313" key="8">
    <source>
        <dbReference type="EMBL" id="MBI4920644.1"/>
    </source>
</evidence>
<comment type="similarity">
    <text evidence="2 6">Belongs to the flagella basal body rod proteins family.</text>
</comment>
<sequence length="132" mass="14229">MELSGSSLFRALAEKMRWHQARQGVLAENIANADTPGYAERDLKAFSFDDQMKSLATVSMTATSPGQISISSGGVDGFGTESRSFEVSPSGNGVTVEDEMMKVAANDIDYQTVTALYTRSLRLIRTALGRIA</sequence>
<evidence type="ECO:0000256" key="4">
    <source>
        <dbReference type="ARBA" id="ARBA00023143"/>
    </source>
</evidence>
<dbReference type="NCBIfam" id="TIGR01396">
    <property type="entry name" value="FlgB"/>
    <property type="match status" value="1"/>
</dbReference>
<feature type="domain" description="Flagellar basal body rod protein N-terminal" evidence="7">
    <location>
        <begin position="20"/>
        <end position="38"/>
    </location>
</feature>
<keyword evidence="8" id="KW-0282">Flagellum</keyword>
<evidence type="ECO:0000256" key="5">
    <source>
        <dbReference type="ARBA" id="ARBA00024934"/>
    </source>
</evidence>
<dbReference type="Proteomes" id="UP000782610">
    <property type="component" value="Unassembled WGS sequence"/>
</dbReference>
<evidence type="ECO:0000256" key="3">
    <source>
        <dbReference type="ARBA" id="ARBA00014376"/>
    </source>
</evidence>
<comment type="function">
    <text evidence="5 6">Structural component of flagellum, the bacterial motility apparatus. Part of the rod structure of flagellar basal body.</text>
</comment>
<dbReference type="GO" id="GO:0030694">
    <property type="term" value="C:bacterial-type flagellum basal body, rod"/>
    <property type="evidence" value="ECO:0007669"/>
    <property type="project" value="InterPro"/>
</dbReference>
<dbReference type="GO" id="GO:0071973">
    <property type="term" value="P:bacterial-type flagellum-dependent cell motility"/>
    <property type="evidence" value="ECO:0007669"/>
    <property type="project" value="InterPro"/>
</dbReference>
<dbReference type="AlphaFoldDB" id="A0A933NVA9"/>
<comment type="subunit">
    <text evidence="6">The basal body constitutes a major portion of the flagellar organelle and consists of a number of rings mounted on a central rod.</text>
</comment>
<evidence type="ECO:0000256" key="1">
    <source>
        <dbReference type="ARBA" id="ARBA00004117"/>
    </source>
</evidence>
<organism evidence="8 9">
    <name type="scientific">Devosia nanyangense</name>
    <dbReference type="NCBI Taxonomy" id="1228055"/>
    <lineage>
        <taxon>Bacteria</taxon>
        <taxon>Pseudomonadati</taxon>
        <taxon>Pseudomonadota</taxon>
        <taxon>Alphaproteobacteria</taxon>
        <taxon>Hyphomicrobiales</taxon>
        <taxon>Devosiaceae</taxon>
        <taxon>Devosia</taxon>
    </lineage>
</organism>
<dbReference type="InterPro" id="IPR006300">
    <property type="entry name" value="FlgB"/>
</dbReference>
<dbReference type="EMBL" id="JACRAF010000006">
    <property type="protein sequence ID" value="MBI4920644.1"/>
    <property type="molecule type" value="Genomic_DNA"/>
</dbReference>
<proteinExistence type="inferred from homology"/>
<reference evidence="8" key="1">
    <citation type="submission" date="2020-07" db="EMBL/GenBank/DDBJ databases">
        <title>Huge and variable diversity of episymbiotic CPR bacteria and DPANN archaea in groundwater ecosystems.</title>
        <authorList>
            <person name="He C.Y."/>
            <person name="Keren R."/>
            <person name="Whittaker M."/>
            <person name="Farag I.F."/>
            <person name="Doudna J."/>
            <person name="Cate J.H.D."/>
            <person name="Banfield J.F."/>
        </authorList>
    </citation>
    <scope>NUCLEOTIDE SEQUENCE</scope>
    <source>
        <strain evidence="8">NC_groundwater_1586_Pr3_B-0.1um_66_15</strain>
    </source>
</reference>
<comment type="subcellular location">
    <subcellularLocation>
        <location evidence="1 6">Bacterial flagellum basal body</location>
    </subcellularLocation>
</comment>
<gene>
    <name evidence="8" type="primary">flgB</name>
    <name evidence="8" type="ORF">HY834_02760</name>
</gene>
<dbReference type="InterPro" id="IPR001444">
    <property type="entry name" value="Flag_bb_rod_N"/>
</dbReference>
<dbReference type="PIRSF" id="PIRSF002889">
    <property type="entry name" value="Rod_FlgB"/>
    <property type="match status" value="1"/>
</dbReference>
<comment type="caution">
    <text evidence="8">The sequence shown here is derived from an EMBL/GenBank/DDBJ whole genome shotgun (WGS) entry which is preliminary data.</text>
</comment>
<accession>A0A933NVA9</accession>
<dbReference type="Pfam" id="PF00460">
    <property type="entry name" value="Flg_bb_rod"/>
    <property type="match status" value="1"/>
</dbReference>
<protein>
    <recommendedName>
        <fullName evidence="3 6">Flagellar basal body rod protein FlgB</fullName>
    </recommendedName>
</protein>
<keyword evidence="8" id="KW-0966">Cell projection</keyword>
<keyword evidence="4 6" id="KW-0975">Bacterial flagellum</keyword>
<evidence type="ECO:0000256" key="6">
    <source>
        <dbReference type="PIRNR" id="PIRNR002889"/>
    </source>
</evidence>
<evidence type="ECO:0000256" key="2">
    <source>
        <dbReference type="ARBA" id="ARBA00009677"/>
    </source>
</evidence>
<name>A0A933NVA9_9HYPH</name>
<keyword evidence="8" id="KW-0969">Cilium</keyword>
<evidence type="ECO:0000313" key="9">
    <source>
        <dbReference type="Proteomes" id="UP000782610"/>
    </source>
</evidence>
<evidence type="ECO:0000259" key="7">
    <source>
        <dbReference type="Pfam" id="PF00460"/>
    </source>
</evidence>